<reference evidence="6" key="1">
    <citation type="journal article" date="2023" name="Mol. Phylogenet. Evol.">
        <title>Genome-scale phylogeny and comparative genomics of the fungal order Sordariales.</title>
        <authorList>
            <person name="Hensen N."/>
            <person name="Bonometti L."/>
            <person name="Westerberg I."/>
            <person name="Brannstrom I.O."/>
            <person name="Guillou S."/>
            <person name="Cros-Aarteil S."/>
            <person name="Calhoun S."/>
            <person name="Haridas S."/>
            <person name="Kuo A."/>
            <person name="Mondo S."/>
            <person name="Pangilinan J."/>
            <person name="Riley R."/>
            <person name="LaButti K."/>
            <person name="Andreopoulos B."/>
            <person name="Lipzen A."/>
            <person name="Chen C."/>
            <person name="Yan M."/>
            <person name="Daum C."/>
            <person name="Ng V."/>
            <person name="Clum A."/>
            <person name="Steindorff A."/>
            <person name="Ohm R.A."/>
            <person name="Martin F."/>
            <person name="Silar P."/>
            <person name="Natvig D.O."/>
            <person name="Lalanne C."/>
            <person name="Gautier V."/>
            <person name="Ament-Velasquez S.L."/>
            <person name="Kruys A."/>
            <person name="Hutchinson M.I."/>
            <person name="Powell A.J."/>
            <person name="Barry K."/>
            <person name="Miller A.N."/>
            <person name="Grigoriev I.V."/>
            <person name="Debuchy R."/>
            <person name="Gladieux P."/>
            <person name="Hiltunen Thoren M."/>
            <person name="Johannesson H."/>
        </authorList>
    </citation>
    <scope>NUCLEOTIDE SEQUENCE</scope>
    <source>
        <strain evidence="6">PSN324</strain>
    </source>
</reference>
<protein>
    <submittedName>
        <fullName evidence="6">Histone-lysine N-methyltransferase ash1</fullName>
    </submittedName>
</protein>
<feature type="region of interest" description="Disordered" evidence="4">
    <location>
        <begin position="168"/>
        <end position="191"/>
    </location>
</feature>
<evidence type="ECO:0000313" key="6">
    <source>
        <dbReference type="EMBL" id="KAK4459934.1"/>
    </source>
</evidence>
<dbReference type="Proteomes" id="UP001321749">
    <property type="component" value="Unassembled WGS sequence"/>
</dbReference>
<feature type="compositionally biased region" description="Basic and acidic residues" evidence="4">
    <location>
        <begin position="168"/>
        <end position="177"/>
    </location>
</feature>
<evidence type="ECO:0000256" key="3">
    <source>
        <dbReference type="ARBA" id="ARBA00022691"/>
    </source>
</evidence>
<evidence type="ECO:0000313" key="7">
    <source>
        <dbReference type="Proteomes" id="UP001321749"/>
    </source>
</evidence>
<dbReference type="Gene3D" id="2.170.270.10">
    <property type="entry name" value="SET domain"/>
    <property type="match status" value="1"/>
</dbReference>
<dbReference type="GO" id="GO:0008168">
    <property type="term" value="F:methyltransferase activity"/>
    <property type="evidence" value="ECO:0007669"/>
    <property type="project" value="UniProtKB-KW"/>
</dbReference>
<dbReference type="AlphaFoldDB" id="A0AAV9HGY3"/>
<evidence type="ECO:0000256" key="1">
    <source>
        <dbReference type="ARBA" id="ARBA00022603"/>
    </source>
</evidence>
<keyword evidence="7" id="KW-1185">Reference proteome</keyword>
<dbReference type="SUPFAM" id="SSF82199">
    <property type="entry name" value="SET domain"/>
    <property type="match status" value="1"/>
</dbReference>
<evidence type="ECO:0000259" key="5">
    <source>
        <dbReference type="PROSITE" id="PS50868"/>
    </source>
</evidence>
<feature type="region of interest" description="Disordered" evidence="4">
    <location>
        <begin position="228"/>
        <end position="253"/>
    </location>
</feature>
<evidence type="ECO:0000256" key="2">
    <source>
        <dbReference type="ARBA" id="ARBA00022679"/>
    </source>
</evidence>
<dbReference type="PANTHER" id="PTHR12350:SF19">
    <property type="entry name" value="SET DOMAIN-CONTAINING PROTEIN"/>
    <property type="match status" value="1"/>
</dbReference>
<comment type="caution">
    <text evidence="6">The sequence shown here is derived from an EMBL/GenBank/DDBJ whole genome shotgun (WGS) entry which is preliminary data.</text>
</comment>
<dbReference type="PROSITE" id="PS50868">
    <property type="entry name" value="POST_SET"/>
    <property type="match status" value="1"/>
</dbReference>
<organism evidence="6 7">
    <name type="scientific">Cladorrhinum samala</name>
    <dbReference type="NCBI Taxonomy" id="585594"/>
    <lineage>
        <taxon>Eukaryota</taxon>
        <taxon>Fungi</taxon>
        <taxon>Dikarya</taxon>
        <taxon>Ascomycota</taxon>
        <taxon>Pezizomycotina</taxon>
        <taxon>Sordariomycetes</taxon>
        <taxon>Sordariomycetidae</taxon>
        <taxon>Sordariales</taxon>
        <taxon>Podosporaceae</taxon>
        <taxon>Cladorrhinum</taxon>
    </lineage>
</organism>
<dbReference type="InterPro" id="IPR046341">
    <property type="entry name" value="SET_dom_sf"/>
</dbReference>
<keyword evidence="1" id="KW-0489">Methyltransferase</keyword>
<accession>A0AAV9HGY3</accession>
<evidence type="ECO:0000256" key="4">
    <source>
        <dbReference type="SAM" id="MobiDB-lite"/>
    </source>
</evidence>
<dbReference type="Pfam" id="PF00856">
    <property type="entry name" value="SET"/>
    <property type="match status" value="1"/>
</dbReference>
<feature type="domain" description="Post-SET" evidence="5">
    <location>
        <begin position="125"/>
        <end position="141"/>
    </location>
</feature>
<keyword evidence="3" id="KW-0949">S-adenosyl-L-methionine</keyword>
<proteinExistence type="predicted"/>
<dbReference type="InterPro" id="IPR053201">
    <property type="entry name" value="Flavunoidine_N-MTase"/>
</dbReference>
<dbReference type="InterPro" id="IPR001214">
    <property type="entry name" value="SET_dom"/>
</dbReference>
<reference evidence="6" key="2">
    <citation type="submission" date="2023-06" db="EMBL/GenBank/DDBJ databases">
        <authorList>
            <consortium name="Lawrence Berkeley National Laboratory"/>
            <person name="Mondo S.J."/>
            <person name="Hensen N."/>
            <person name="Bonometti L."/>
            <person name="Westerberg I."/>
            <person name="Brannstrom I.O."/>
            <person name="Guillou S."/>
            <person name="Cros-Aarteil S."/>
            <person name="Calhoun S."/>
            <person name="Haridas S."/>
            <person name="Kuo A."/>
            <person name="Pangilinan J."/>
            <person name="Riley R."/>
            <person name="Labutti K."/>
            <person name="Andreopoulos B."/>
            <person name="Lipzen A."/>
            <person name="Chen C."/>
            <person name="Yanf M."/>
            <person name="Daum C."/>
            <person name="Ng V."/>
            <person name="Clum A."/>
            <person name="Steindorff A."/>
            <person name="Ohm R."/>
            <person name="Martin F."/>
            <person name="Silar P."/>
            <person name="Natvig D."/>
            <person name="Lalanne C."/>
            <person name="Gautier V."/>
            <person name="Ament-Velasquez S.L."/>
            <person name="Kruys A."/>
            <person name="Hutchinson M.I."/>
            <person name="Powell A.J."/>
            <person name="Barry K."/>
            <person name="Miller A.N."/>
            <person name="Grigoriev I.V."/>
            <person name="Debuchy R."/>
            <person name="Gladieux P."/>
            <person name="Thoren M.H."/>
            <person name="Johannesson H."/>
        </authorList>
    </citation>
    <scope>NUCLEOTIDE SEQUENCE</scope>
    <source>
        <strain evidence="6">PSN324</strain>
    </source>
</reference>
<dbReference type="GO" id="GO:0032259">
    <property type="term" value="P:methylation"/>
    <property type="evidence" value="ECO:0007669"/>
    <property type="project" value="UniProtKB-KW"/>
</dbReference>
<keyword evidence="2" id="KW-0808">Transferase</keyword>
<dbReference type="InterPro" id="IPR003616">
    <property type="entry name" value="Post-SET_dom"/>
</dbReference>
<dbReference type="PANTHER" id="PTHR12350">
    <property type="entry name" value="HISTONE-LYSINE N-METHYLTRANSFERASE-RELATED"/>
    <property type="match status" value="1"/>
</dbReference>
<gene>
    <name evidence="6" type="ORF">QBC42DRAFT_111465</name>
</gene>
<sequence>MSGPLTPTWVQPSHPDIQEVIITNDSATSFSTKSISRVTLPPFGLFAKLDFPPCTRADEPTYATVQMGKNEHLNLNSDLLYINHSCEPSLIFDMANREVIASSKGLKPGDELTFFYPSTEWHMAQPFDCFCGSSECRGRISGAQDMTADQLAGLWLNGHIRELLEEKEKKKKDEEKSAAGQLNGRDHGVPKQEDATAVALRNALAQAERMVEAARLALATYVDSLEGGHEGLQRRGPTSRELSGEMGGDTIVA</sequence>
<dbReference type="EMBL" id="MU865023">
    <property type="protein sequence ID" value="KAK4459934.1"/>
    <property type="molecule type" value="Genomic_DNA"/>
</dbReference>
<name>A0AAV9HGY3_9PEZI</name>